<dbReference type="SMART" id="SM00276">
    <property type="entry name" value="GLECT"/>
    <property type="match status" value="2"/>
</dbReference>
<dbReference type="Gene3D" id="2.60.120.200">
    <property type="match status" value="2"/>
</dbReference>
<reference evidence="4 5" key="1">
    <citation type="submission" date="2021-06" db="EMBL/GenBank/DDBJ databases">
        <authorList>
            <person name="Palmer J.M."/>
        </authorList>
    </citation>
    <scope>NUCLEOTIDE SEQUENCE [LARGE SCALE GENOMIC DNA]</scope>
    <source>
        <strain evidence="4 5">XR_2019</strain>
        <tissue evidence="4">Muscle</tissue>
    </source>
</reference>
<sequence length="384" mass="42382">RRRTTKLPAASEITVQFLLKHLPPLGNRNLKVALKRLLFLKLLHFGSKPTEARFSAAGLVLVMAYNQSPFYNPRIPFTGSIHGGLQEGKSIIISGRVLPGVDRFHVNLQCGSRNGADIALHFNPRYDGRPYVVTNTFQHGNWGSEERKQNAPLPSGSNFTLQITVTRDFYQLSVNGSHFMDYRHRIPFQQVDTISIGGKVEVSSISFSTPVLFPQQAFPTQAGFPSFPAFPQTGFPAQPGFPPAMLVVPYKNFISGGLQPGRTITIQGVVLPNATRFNVDLTHQSGTALHYNPRFNENTVVRNTKQWDKWGSEERSGGMPFQRGQPFTERTRTHGLAGRKCFGRLRVFTPPATTGSTSCSLLQFFGTIAAVVDVIAVSLPTACP</sequence>
<evidence type="ECO:0000313" key="4">
    <source>
        <dbReference type="EMBL" id="MEQ2275118.1"/>
    </source>
</evidence>
<feature type="domain" description="Galectin" evidence="3">
    <location>
        <begin position="77"/>
        <end position="208"/>
    </location>
</feature>
<keyword evidence="5" id="KW-1185">Reference proteome</keyword>
<evidence type="ECO:0000259" key="3">
    <source>
        <dbReference type="PROSITE" id="PS51304"/>
    </source>
</evidence>
<dbReference type="PANTHER" id="PTHR11346">
    <property type="entry name" value="GALECTIN"/>
    <property type="match status" value="1"/>
</dbReference>
<dbReference type="SMART" id="SM00908">
    <property type="entry name" value="Gal-bind_lectin"/>
    <property type="match status" value="2"/>
</dbReference>
<proteinExistence type="predicted"/>
<feature type="domain" description="Galectin" evidence="3">
    <location>
        <begin position="250"/>
        <end position="384"/>
    </location>
</feature>
<dbReference type="Proteomes" id="UP001444071">
    <property type="component" value="Unassembled WGS sequence"/>
</dbReference>
<accession>A0ABV0WZQ5</accession>
<comment type="caution">
    <text evidence="4">The sequence shown here is derived from an EMBL/GenBank/DDBJ whole genome shotgun (WGS) entry which is preliminary data.</text>
</comment>
<keyword evidence="1 2" id="KW-0430">Lectin</keyword>
<dbReference type="EMBL" id="JAHRIM010080928">
    <property type="protein sequence ID" value="MEQ2275118.1"/>
    <property type="molecule type" value="Genomic_DNA"/>
</dbReference>
<gene>
    <name evidence="4" type="ORF">XENORESO_020995</name>
</gene>
<evidence type="ECO:0000256" key="2">
    <source>
        <dbReference type="RuleBase" id="RU102079"/>
    </source>
</evidence>
<name>A0ABV0WZQ5_9TELE</name>
<dbReference type="CDD" id="cd00070">
    <property type="entry name" value="GLECT"/>
    <property type="match status" value="2"/>
</dbReference>
<evidence type="ECO:0000313" key="5">
    <source>
        <dbReference type="Proteomes" id="UP001444071"/>
    </source>
</evidence>
<organism evidence="4 5">
    <name type="scientific">Xenotaenia resolanae</name>
    <dbReference type="NCBI Taxonomy" id="208358"/>
    <lineage>
        <taxon>Eukaryota</taxon>
        <taxon>Metazoa</taxon>
        <taxon>Chordata</taxon>
        <taxon>Craniata</taxon>
        <taxon>Vertebrata</taxon>
        <taxon>Euteleostomi</taxon>
        <taxon>Actinopterygii</taxon>
        <taxon>Neopterygii</taxon>
        <taxon>Teleostei</taxon>
        <taxon>Neoteleostei</taxon>
        <taxon>Acanthomorphata</taxon>
        <taxon>Ovalentaria</taxon>
        <taxon>Atherinomorphae</taxon>
        <taxon>Cyprinodontiformes</taxon>
        <taxon>Goodeidae</taxon>
        <taxon>Xenotaenia</taxon>
    </lineage>
</organism>
<protein>
    <recommendedName>
        <fullName evidence="2">Galectin</fullName>
    </recommendedName>
</protein>
<dbReference type="PROSITE" id="PS51304">
    <property type="entry name" value="GALECTIN"/>
    <property type="match status" value="2"/>
</dbReference>
<dbReference type="PANTHER" id="PTHR11346:SF176">
    <property type="entry name" value="32 KDA BETA-GALACTOSIDE-BINDING LECTIN LEC-3"/>
    <property type="match status" value="1"/>
</dbReference>
<dbReference type="Pfam" id="PF00337">
    <property type="entry name" value="Gal-bind_lectin"/>
    <property type="match status" value="2"/>
</dbReference>
<dbReference type="InterPro" id="IPR013320">
    <property type="entry name" value="ConA-like_dom_sf"/>
</dbReference>
<dbReference type="InterPro" id="IPR001079">
    <property type="entry name" value="Galectin_CRD"/>
</dbReference>
<dbReference type="SUPFAM" id="SSF49899">
    <property type="entry name" value="Concanavalin A-like lectins/glucanases"/>
    <property type="match status" value="2"/>
</dbReference>
<evidence type="ECO:0000256" key="1">
    <source>
        <dbReference type="ARBA" id="ARBA00022734"/>
    </source>
</evidence>
<feature type="non-terminal residue" evidence="4">
    <location>
        <position position="1"/>
    </location>
</feature>
<dbReference type="InterPro" id="IPR044156">
    <property type="entry name" value="Galectin-like"/>
</dbReference>